<feature type="transmembrane region" description="Helical" evidence="5">
    <location>
        <begin position="188"/>
        <end position="214"/>
    </location>
</feature>
<evidence type="ECO:0000256" key="3">
    <source>
        <dbReference type="ARBA" id="ARBA00022989"/>
    </source>
</evidence>
<evidence type="ECO:0000259" key="6">
    <source>
        <dbReference type="Pfam" id="PF04893"/>
    </source>
</evidence>
<dbReference type="InterPro" id="IPR006977">
    <property type="entry name" value="Yip1_dom"/>
</dbReference>
<feature type="transmembrane region" description="Helical" evidence="5">
    <location>
        <begin position="153"/>
        <end position="176"/>
    </location>
</feature>
<organism evidence="7 8">
    <name type="scientific">Oceanirhabdus seepicola</name>
    <dbReference type="NCBI Taxonomy" id="2828781"/>
    <lineage>
        <taxon>Bacteria</taxon>
        <taxon>Bacillati</taxon>
        <taxon>Bacillota</taxon>
        <taxon>Clostridia</taxon>
        <taxon>Eubacteriales</taxon>
        <taxon>Clostridiaceae</taxon>
        <taxon>Oceanirhabdus</taxon>
    </lineage>
</organism>
<feature type="transmembrane region" description="Helical" evidence="5">
    <location>
        <begin position="76"/>
        <end position="99"/>
    </location>
</feature>
<evidence type="ECO:0000313" key="8">
    <source>
        <dbReference type="Proteomes" id="UP001056429"/>
    </source>
</evidence>
<gene>
    <name evidence="7" type="ORF">KDK92_21045</name>
</gene>
<evidence type="ECO:0000313" key="7">
    <source>
        <dbReference type="EMBL" id="MCM1992217.1"/>
    </source>
</evidence>
<reference evidence="7" key="1">
    <citation type="journal article" date="2021" name="mSystems">
        <title>Bacteria and Archaea Synergistically Convert Glycine Betaine to Biogenic Methane in the Formosa Cold Seep of the South China Sea.</title>
        <authorList>
            <person name="Li L."/>
            <person name="Zhang W."/>
            <person name="Zhang S."/>
            <person name="Song L."/>
            <person name="Sun Q."/>
            <person name="Zhang H."/>
            <person name="Xiang H."/>
            <person name="Dong X."/>
        </authorList>
    </citation>
    <scope>NUCLEOTIDE SEQUENCE</scope>
    <source>
        <strain evidence="7">ZWT</strain>
    </source>
</reference>
<accession>A0A9J6P8G5</accession>
<reference evidence="7" key="2">
    <citation type="submission" date="2021-04" db="EMBL/GenBank/DDBJ databases">
        <authorList>
            <person name="Dong X."/>
        </authorList>
    </citation>
    <scope>NUCLEOTIDE SEQUENCE</scope>
    <source>
        <strain evidence="7">ZWT</strain>
    </source>
</reference>
<dbReference type="GO" id="GO:0016020">
    <property type="term" value="C:membrane"/>
    <property type="evidence" value="ECO:0007669"/>
    <property type="project" value="UniProtKB-SubCell"/>
</dbReference>
<proteinExistence type="predicted"/>
<protein>
    <submittedName>
        <fullName evidence="7">YIP1 family protein</fullName>
    </submittedName>
</protein>
<dbReference type="AlphaFoldDB" id="A0A9J6P8G5"/>
<evidence type="ECO:0000256" key="1">
    <source>
        <dbReference type="ARBA" id="ARBA00004141"/>
    </source>
</evidence>
<comment type="subcellular location">
    <subcellularLocation>
        <location evidence="1">Membrane</location>
        <topology evidence="1">Multi-pass membrane protein</topology>
    </subcellularLocation>
</comment>
<dbReference type="RefSeq" id="WP_250861381.1">
    <property type="nucleotide sequence ID" value="NZ_JAGSOJ010000005.1"/>
</dbReference>
<feature type="domain" description="Yip1" evidence="6">
    <location>
        <begin position="22"/>
        <end position="204"/>
    </location>
</feature>
<name>A0A9J6P8G5_9CLOT</name>
<evidence type="ECO:0000256" key="2">
    <source>
        <dbReference type="ARBA" id="ARBA00022692"/>
    </source>
</evidence>
<evidence type="ECO:0000256" key="5">
    <source>
        <dbReference type="SAM" id="Phobius"/>
    </source>
</evidence>
<feature type="transmembrane region" description="Helical" evidence="5">
    <location>
        <begin position="39"/>
        <end position="56"/>
    </location>
</feature>
<keyword evidence="4 5" id="KW-0472">Membrane</keyword>
<keyword evidence="3 5" id="KW-1133">Transmembrane helix</keyword>
<feature type="transmembrane region" description="Helical" evidence="5">
    <location>
        <begin position="120"/>
        <end position="141"/>
    </location>
</feature>
<sequence length="218" mass="23955">MSKFENERNSTNAVKKINPWFSIWIEPKKTIRYIVNNDIKGFIIILAMLSGIMQSLNIVSSSNLSNIVNFNSTISVIIMFVACIYLGSIGGILSLYLFSGIIKWIGKSLGGQAEGDEIRAAIAYGSVPFIMTSALSIPALLVFSKYISTNYSWFILFAIIQFVGSIWTIVVGLNCLGEVQGFSVWKALINKVLAGLIILISILALTFIGLYGVLSYMI</sequence>
<keyword evidence="8" id="KW-1185">Reference proteome</keyword>
<dbReference type="Pfam" id="PF04893">
    <property type="entry name" value="Yip1"/>
    <property type="match status" value="1"/>
</dbReference>
<comment type="caution">
    <text evidence="7">The sequence shown here is derived from an EMBL/GenBank/DDBJ whole genome shotgun (WGS) entry which is preliminary data.</text>
</comment>
<keyword evidence="2 5" id="KW-0812">Transmembrane</keyword>
<evidence type="ECO:0000256" key="4">
    <source>
        <dbReference type="ARBA" id="ARBA00023136"/>
    </source>
</evidence>
<dbReference type="EMBL" id="JAGSOJ010000005">
    <property type="protein sequence ID" value="MCM1992217.1"/>
    <property type="molecule type" value="Genomic_DNA"/>
</dbReference>
<dbReference type="Proteomes" id="UP001056429">
    <property type="component" value="Unassembled WGS sequence"/>
</dbReference>